<name>A0A1S9I1Y9_9CLOT</name>
<reference evidence="1 3" key="1">
    <citation type="submission" date="2016-12" db="EMBL/GenBank/DDBJ databases">
        <title>Clostridium tepidum sp. nov., a close relative of Clostridium sporogenes and Clostridium botulinum Group I.</title>
        <authorList>
            <person name="Dobritsa A.P."/>
            <person name="Kutumbaka K."/>
            <person name="Werner K."/>
            <person name="Samadpour M."/>
        </authorList>
    </citation>
    <scope>NUCLEOTIDE SEQUENCE [LARGE SCALE GENOMIC DNA]</scope>
    <source>
        <strain evidence="1 3">PE</strain>
    </source>
</reference>
<dbReference type="EMBL" id="MRAE01000031">
    <property type="protein sequence ID" value="OOO64334.1"/>
    <property type="molecule type" value="Genomic_DNA"/>
</dbReference>
<dbReference type="Proteomes" id="UP000190206">
    <property type="component" value="Unassembled WGS sequence"/>
</dbReference>
<evidence type="ECO:0000313" key="3">
    <source>
        <dbReference type="Proteomes" id="UP000190206"/>
    </source>
</evidence>
<sequence>MEKNNVDMEDLMKMKELVDMQKCEKDNEKKCDKQDKNSQCGNINIFTKNVYLSINCNGAKW</sequence>
<evidence type="ECO:0000313" key="1">
    <source>
        <dbReference type="EMBL" id="OOO62139.1"/>
    </source>
</evidence>
<dbReference type="EMBL" id="MRAD01000007">
    <property type="protein sequence ID" value="OOO62139.1"/>
    <property type="molecule type" value="Genomic_DNA"/>
</dbReference>
<reference evidence="2 4" key="2">
    <citation type="submission" date="2016-12" db="EMBL/GenBank/DDBJ databases">
        <title>Clostridium tepidum sp. nov., a close relative of Clostridium sporogenes and Clostridium botulinum Group I.</title>
        <authorList>
            <person name="Dobritsa A.P."/>
            <person name="Kutumbaka K.K."/>
            <person name="Werner K."/>
            <person name="Wiedmann M."/>
            <person name="Asmus A."/>
            <person name="Samadpour M."/>
        </authorList>
    </citation>
    <scope>NUCLEOTIDE SEQUENCE [LARGE SCALE GENOMIC DNA]</scope>
    <source>
        <strain evidence="2 4">IEH 97212</strain>
    </source>
</reference>
<comment type="caution">
    <text evidence="2">The sequence shown here is derived from an EMBL/GenBank/DDBJ whole genome shotgun (WGS) entry which is preliminary data.</text>
</comment>
<evidence type="ECO:0000313" key="4">
    <source>
        <dbReference type="Proteomes" id="UP000190256"/>
    </source>
</evidence>
<gene>
    <name evidence="1" type="ORF">BS637_08415</name>
    <name evidence="2" type="ORF">BS638_11045</name>
</gene>
<dbReference type="AlphaFoldDB" id="A0A1S9I1Y9"/>
<dbReference type="RefSeq" id="WP_078024292.1">
    <property type="nucleotide sequence ID" value="NZ_JADPGM010000006.1"/>
</dbReference>
<evidence type="ECO:0000313" key="2">
    <source>
        <dbReference type="EMBL" id="OOO64334.1"/>
    </source>
</evidence>
<proteinExistence type="predicted"/>
<accession>A0A1S9I1Y9</accession>
<dbReference type="Proteomes" id="UP000190256">
    <property type="component" value="Unassembled WGS sequence"/>
</dbReference>
<keyword evidence="3" id="KW-1185">Reference proteome</keyword>
<protein>
    <submittedName>
        <fullName evidence="2">Uncharacterized protein</fullName>
    </submittedName>
</protein>
<organism evidence="2 4">
    <name type="scientific">Clostridium tepidum</name>
    <dbReference type="NCBI Taxonomy" id="1962263"/>
    <lineage>
        <taxon>Bacteria</taxon>
        <taxon>Bacillati</taxon>
        <taxon>Bacillota</taxon>
        <taxon>Clostridia</taxon>
        <taxon>Eubacteriales</taxon>
        <taxon>Clostridiaceae</taxon>
        <taxon>Clostridium</taxon>
    </lineage>
</organism>